<evidence type="ECO:0000313" key="10">
    <source>
        <dbReference type="Proteomes" id="UP000310200"/>
    </source>
</evidence>
<dbReference type="Gene3D" id="2.60.40.60">
    <property type="entry name" value="Cadherins"/>
    <property type="match status" value="2"/>
</dbReference>
<accession>A0A4V3S639</accession>
<dbReference type="InterPro" id="IPR002126">
    <property type="entry name" value="Cadherin-like_dom"/>
</dbReference>
<dbReference type="AlphaFoldDB" id="A0A4V3S639"/>
<dbReference type="Proteomes" id="UP000310200">
    <property type="component" value="Unassembled WGS sequence"/>
</dbReference>
<comment type="caution">
    <text evidence="9">The sequence shown here is derived from an EMBL/GenBank/DDBJ whole genome shotgun (WGS) entry which is preliminary data.</text>
</comment>
<sequence>MGNIRTKAVLDVETKRGYWLTVYAQDHGVVPLSSSLQVYVEVLDENDNTPLTELPVYYPSVAENSPASVSVLQIRAFDRDVSPQQFVFTISSGNPEGYFLINSTTGSE</sequence>
<organism evidence="9 10">
    <name type="scientific">Temnothorax longispinosus</name>
    <dbReference type="NCBI Taxonomy" id="300112"/>
    <lineage>
        <taxon>Eukaryota</taxon>
        <taxon>Metazoa</taxon>
        <taxon>Ecdysozoa</taxon>
        <taxon>Arthropoda</taxon>
        <taxon>Hexapoda</taxon>
        <taxon>Insecta</taxon>
        <taxon>Pterygota</taxon>
        <taxon>Neoptera</taxon>
        <taxon>Endopterygota</taxon>
        <taxon>Hymenoptera</taxon>
        <taxon>Apocrita</taxon>
        <taxon>Aculeata</taxon>
        <taxon>Formicoidea</taxon>
        <taxon>Formicidae</taxon>
        <taxon>Myrmicinae</taxon>
        <taxon>Temnothorax</taxon>
    </lineage>
</organism>
<evidence type="ECO:0000256" key="7">
    <source>
        <dbReference type="PROSITE-ProRule" id="PRU00043"/>
    </source>
</evidence>
<keyword evidence="4 7" id="KW-0106">Calcium</keyword>
<dbReference type="SUPFAM" id="SSF49313">
    <property type="entry name" value="Cadherin-like"/>
    <property type="match status" value="2"/>
</dbReference>
<protein>
    <submittedName>
        <fullName evidence="9">Protocadherin Fat 3</fullName>
    </submittedName>
</protein>
<gene>
    <name evidence="9" type="ORF">DBV15_10098</name>
</gene>
<feature type="domain" description="Cadherin" evidence="8">
    <location>
        <begin position="2"/>
        <end position="52"/>
    </location>
</feature>
<reference evidence="9 10" key="1">
    <citation type="journal article" date="2019" name="Philos. Trans. R. Soc. Lond., B, Biol. Sci.">
        <title>Ant behaviour and brain gene expression of defending hosts depend on the ecological success of the intruding social parasite.</title>
        <authorList>
            <person name="Kaur R."/>
            <person name="Stoldt M."/>
            <person name="Jongepier E."/>
            <person name="Feldmeyer B."/>
            <person name="Menzel F."/>
            <person name="Bornberg-Bauer E."/>
            <person name="Foitzik S."/>
        </authorList>
    </citation>
    <scope>NUCLEOTIDE SEQUENCE [LARGE SCALE GENOMIC DNA]</scope>
    <source>
        <tissue evidence="9">Whole body</tissue>
    </source>
</reference>
<dbReference type="PROSITE" id="PS00232">
    <property type="entry name" value="CADHERIN_1"/>
    <property type="match status" value="1"/>
</dbReference>
<evidence type="ECO:0000256" key="4">
    <source>
        <dbReference type="ARBA" id="ARBA00022837"/>
    </source>
</evidence>
<evidence type="ECO:0000256" key="1">
    <source>
        <dbReference type="ARBA" id="ARBA00004370"/>
    </source>
</evidence>
<dbReference type="PROSITE" id="PS50268">
    <property type="entry name" value="CADHERIN_2"/>
    <property type="match status" value="2"/>
</dbReference>
<dbReference type="GO" id="GO:0005886">
    <property type="term" value="C:plasma membrane"/>
    <property type="evidence" value="ECO:0007669"/>
    <property type="project" value="InterPro"/>
</dbReference>
<name>A0A4V3S639_9HYME</name>
<dbReference type="GO" id="GO:0005509">
    <property type="term" value="F:calcium ion binding"/>
    <property type="evidence" value="ECO:0007669"/>
    <property type="project" value="UniProtKB-UniRule"/>
</dbReference>
<proteinExistence type="predicted"/>
<evidence type="ECO:0000256" key="3">
    <source>
        <dbReference type="ARBA" id="ARBA00022737"/>
    </source>
</evidence>
<dbReference type="STRING" id="300112.A0A4V3S639"/>
<evidence type="ECO:0000259" key="8">
    <source>
        <dbReference type="PROSITE" id="PS50268"/>
    </source>
</evidence>
<comment type="subcellular location">
    <subcellularLocation>
        <location evidence="1">Membrane</location>
    </subcellularLocation>
</comment>
<dbReference type="PANTHER" id="PTHR24026:SF125">
    <property type="entry name" value="FAT-LIKE CADHERIN-RELATED TUMOR SUPPRESSOR HOMOLOG"/>
    <property type="match status" value="1"/>
</dbReference>
<evidence type="ECO:0000256" key="5">
    <source>
        <dbReference type="ARBA" id="ARBA00022989"/>
    </source>
</evidence>
<keyword evidence="2" id="KW-0812">Transmembrane</keyword>
<keyword evidence="3" id="KW-0677">Repeat</keyword>
<evidence type="ECO:0000256" key="2">
    <source>
        <dbReference type="ARBA" id="ARBA00022692"/>
    </source>
</evidence>
<dbReference type="InterPro" id="IPR020894">
    <property type="entry name" value="Cadherin_CS"/>
</dbReference>
<dbReference type="EMBL" id="QBLH01003972">
    <property type="protein sequence ID" value="TGZ31984.1"/>
    <property type="molecule type" value="Genomic_DNA"/>
</dbReference>
<dbReference type="CDD" id="cd11304">
    <property type="entry name" value="Cadherin_repeat"/>
    <property type="match status" value="2"/>
</dbReference>
<dbReference type="InterPro" id="IPR015919">
    <property type="entry name" value="Cadherin-like_sf"/>
</dbReference>
<dbReference type="PANTHER" id="PTHR24026">
    <property type="entry name" value="FAT ATYPICAL CADHERIN-RELATED"/>
    <property type="match status" value="1"/>
</dbReference>
<evidence type="ECO:0000313" key="9">
    <source>
        <dbReference type="EMBL" id="TGZ31984.1"/>
    </source>
</evidence>
<dbReference type="PRINTS" id="PR00205">
    <property type="entry name" value="CADHERIN"/>
</dbReference>
<keyword evidence="10" id="KW-1185">Reference proteome</keyword>
<dbReference type="GO" id="GO:0007156">
    <property type="term" value="P:homophilic cell adhesion via plasma membrane adhesion molecules"/>
    <property type="evidence" value="ECO:0007669"/>
    <property type="project" value="InterPro"/>
</dbReference>
<keyword evidence="6" id="KW-0472">Membrane</keyword>
<keyword evidence="5" id="KW-1133">Transmembrane helix</keyword>
<evidence type="ECO:0000256" key="6">
    <source>
        <dbReference type="ARBA" id="ARBA00023136"/>
    </source>
</evidence>
<feature type="domain" description="Cadherin" evidence="8">
    <location>
        <begin position="53"/>
        <end position="106"/>
    </location>
</feature>